<dbReference type="InterPro" id="IPR013745">
    <property type="entry name" value="Bit61/PRR5"/>
</dbReference>
<feature type="compositionally biased region" description="Low complexity" evidence="1">
    <location>
        <begin position="326"/>
        <end position="343"/>
    </location>
</feature>
<feature type="compositionally biased region" description="Low complexity" evidence="1">
    <location>
        <begin position="417"/>
        <end position="434"/>
    </location>
</feature>
<keyword evidence="3" id="KW-1185">Reference proteome</keyword>
<name>A0A1E4TI20_9ASCO</name>
<dbReference type="OrthoDB" id="2290221at2759"/>
<dbReference type="GO" id="GO:0031932">
    <property type="term" value="C:TORC2 complex"/>
    <property type="evidence" value="ECO:0007669"/>
    <property type="project" value="TreeGrafter"/>
</dbReference>
<feature type="region of interest" description="Disordered" evidence="1">
    <location>
        <begin position="471"/>
        <end position="534"/>
    </location>
</feature>
<dbReference type="Proteomes" id="UP000095023">
    <property type="component" value="Unassembled WGS sequence"/>
</dbReference>
<feature type="compositionally biased region" description="Low complexity" evidence="1">
    <location>
        <begin position="350"/>
        <end position="366"/>
    </location>
</feature>
<dbReference type="Pfam" id="PF08539">
    <property type="entry name" value="HbrB"/>
    <property type="match status" value="1"/>
</dbReference>
<feature type="compositionally biased region" description="Polar residues" evidence="1">
    <location>
        <begin position="369"/>
        <end position="382"/>
    </location>
</feature>
<dbReference type="AlphaFoldDB" id="A0A1E4TI20"/>
<reference evidence="3" key="1">
    <citation type="submission" date="2016-02" db="EMBL/GenBank/DDBJ databases">
        <title>Comparative genomics of biotechnologically important yeasts.</title>
        <authorList>
            <consortium name="DOE Joint Genome Institute"/>
            <person name="Riley R."/>
            <person name="Haridas S."/>
            <person name="Wolfe K.H."/>
            <person name="Lopes M.R."/>
            <person name="Hittinger C.T."/>
            <person name="Goker M."/>
            <person name="Salamov A."/>
            <person name="Wisecaver J."/>
            <person name="Long T.M."/>
            <person name="Aerts A.L."/>
            <person name="Barry K."/>
            <person name="Choi C."/>
            <person name="Clum A."/>
            <person name="Coughlan A.Y."/>
            <person name="Deshpande S."/>
            <person name="Douglass A.P."/>
            <person name="Hanson S.J."/>
            <person name="Klenk H.-P."/>
            <person name="Labutti K."/>
            <person name="Lapidus A."/>
            <person name="Lindquist E."/>
            <person name="Lipzen A."/>
            <person name="Meier-Kolthoff J.P."/>
            <person name="Ohm R.A."/>
            <person name="Otillar R.P."/>
            <person name="Pangilinan J."/>
            <person name="Peng Y."/>
            <person name="Rokas A."/>
            <person name="Rosa C.A."/>
            <person name="Scheuner C."/>
            <person name="Sibirny A.A."/>
            <person name="Slot J.C."/>
            <person name="Stielow J.B."/>
            <person name="Sun H."/>
            <person name="Kurtzman C.P."/>
            <person name="Blackwell M."/>
            <person name="Jeffries T.W."/>
            <person name="Grigoriev I.V."/>
        </authorList>
    </citation>
    <scope>NUCLEOTIDE SEQUENCE [LARGE SCALE GENOMIC DNA]</scope>
    <source>
        <strain evidence="3">NRRL Y-17796</strain>
    </source>
</reference>
<feature type="compositionally biased region" description="Basic and acidic residues" evidence="1">
    <location>
        <begin position="501"/>
        <end position="513"/>
    </location>
</feature>
<sequence length="888" mass="95091">MTPNDTQKPLHNTTATYTHRIRICSQYDAHFSRPLDRDPLASHLNTHSQRPPFLSTFTTSNCLYTFYTMASRHDEAQAASRRPLKKDSTSSYSARSTMDSSVSAFDASAKILSSDAVSGSSAAAAASSASEIAAAAAVKRVSITNSSSSPTPASLLGLPPQTRGPVQRKQVRSSVYGADAQEKVAAAATAAAKTAPAAAAAAGDQTMAYRKSLPTFKLSSGRDGDAPSRNSSASTRSVSPGNPLPKPQPAQTPAASLHSQNTQNNQHNGQPHSISARMPSFQTLQKQEKSRNTHSTEASMAAATTAAAAAILPRQGSGEPSKKSRSSLSKLSKQAKLSIKSLSFSTNKNRSSPRLSRSSSIKSIISPEITRTTLTNPSINRYQDTDSSESDDDDTNTSVGDTSSTNPLTSIDNTGDLSLPKSASSISSSRSSLSRPDEYRKQGPRFIGHRSSNSSLNRFTADISILPGQAPDQLSVSIPAPTSARRSLDIPSPQTITSLSGKDKEKEKEKDTLISHFRRSKKDPQAILSSHSSNSRVSSEVGSMYSFNPAHSGMHKNGSILDMVSSPVSATSPSLPDSFKPLPAQGSVSANDSTAVSSLTDEIFAAKAVGASQVNATPTKDKFYIGAEDAWSIFTARTLPLFNGPFGGSRLPTPVEDLNALLIRALQKAPSTSTAKGIKEAKMILKKVYDTFHVGIANGSAFLNGLDPIKLFELDDHSLVKRIVQLWSHFFNRVLSFWLAIFEPLQNMFSGFYSLGTSPNTTLIEMWSKSAETWLVSSEPLDLQRLTLLWFRDIMVIPFSVRLESILSNAGLEHGKTIQLGDGNSSISVKTARGLLHLACSITTARSADSKQRVIENINSGLRVLLHRDYDLSNLNSATLDHSAQLAS</sequence>
<dbReference type="GO" id="GO:0038203">
    <property type="term" value="P:TORC2 signaling"/>
    <property type="evidence" value="ECO:0007669"/>
    <property type="project" value="TreeGrafter"/>
</dbReference>
<gene>
    <name evidence="2" type="ORF">CANCADRAFT_123432</name>
</gene>
<dbReference type="PANTHER" id="PTHR32428:SF2">
    <property type="entry name" value="TARGET OF RAPAMYCIN COMPLEX 2 SUBUNIT BIT61-RELATED"/>
    <property type="match status" value="1"/>
</dbReference>
<feature type="compositionally biased region" description="Polar residues" evidence="1">
    <location>
        <begin position="143"/>
        <end position="152"/>
    </location>
</feature>
<feature type="compositionally biased region" description="Polar residues" evidence="1">
    <location>
        <begin position="399"/>
        <end position="416"/>
    </location>
</feature>
<feature type="compositionally biased region" description="Low complexity" evidence="1">
    <location>
        <begin position="301"/>
        <end position="310"/>
    </location>
</feature>
<accession>A0A1E4TI20</accession>
<protein>
    <recommendedName>
        <fullName evidence="4">HbrB-like protein</fullName>
    </recommendedName>
</protein>
<evidence type="ECO:0000313" key="2">
    <source>
        <dbReference type="EMBL" id="ODV91396.1"/>
    </source>
</evidence>
<feature type="compositionally biased region" description="Polar residues" evidence="1">
    <location>
        <begin position="251"/>
        <end position="273"/>
    </location>
</feature>
<feature type="region of interest" description="Disordered" evidence="1">
    <location>
        <begin position="75"/>
        <end position="95"/>
    </location>
</feature>
<evidence type="ECO:0000313" key="3">
    <source>
        <dbReference type="Proteomes" id="UP000095023"/>
    </source>
</evidence>
<dbReference type="EMBL" id="KV453842">
    <property type="protein sequence ID" value="ODV91396.1"/>
    <property type="molecule type" value="Genomic_DNA"/>
</dbReference>
<evidence type="ECO:0008006" key="4">
    <source>
        <dbReference type="Google" id="ProtNLM"/>
    </source>
</evidence>
<proteinExistence type="predicted"/>
<feature type="compositionally biased region" description="Low complexity" evidence="1">
    <location>
        <begin position="227"/>
        <end position="240"/>
    </location>
</feature>
<feature type="region of interest" description="Disordered" evidence="1">
    <location>
        <begin position="143"/>
        <end position="174"/>
    </location>
</feature>
<organism evidence="2 3">
    <name type="scientific">Tortispora caseinolytica NRRL Y-17796</name>
    <dbReference type="NCBI Taxonomy" id="767744"/>
    <lineage>
        <taxon>Eukaryota</taxon>
        <taxon>Fungi</taxon>
        <taxon>Dikarya</taxon>
        <taxon>Ascomycota</taxon>
        <taxon>Saccharomycotina</taxon>
        <taxon>Trigonopsidomycetes</taxon>
        <taxon>Trigonopsidales</taxon>
        <taxon>Trigonopsidaceae</taxon>
        <taxon>Tortispora</taxon>
    </lineage>
</organism>
<dbReference type="PANTHER" id="PTHR32428">
    <property type="entry name" value="TARGET OF RAPAMYCIN COMPLEX 2 SUBUNIT BIT61-RELATED"/>
    <property type="match status" value="1"/>
</dbReference>
<evidence type="ECO:0000256" key="1">
    <source>
        <dbReference type="SAM" id="MobiDB-lite"/>
    </source>
</evidence>
<feature type="compositionally biased region" description="Acidic residues" evidence="1">
    <location>
        <begin position="386"/>
        <end position="395"/>
    </location>
</feature>
<feature type="region of interest" description="Disordered" evidence="1">
    <location>
        <begin position="215"/>
        <end position="453"/>
    </location>
</feature>